<keyword evidence="2" id="KW-1185">Reference proteome</keyword>
<sequence>MSNIINLAATVNGKDFNGAVDRDPMWCLSVFKGDLVEVRTTEGYSDDYKCEIHLHNWYTGKTYALNHAFIGKIEYREMIDEETGQDFSENVYIRSETLAERLIEKMKAKNKINLSHWIDITNDPAYQ</sequence>
<evidence type="ECO:0000313" key="2">
    <source>
        <dbReference type="Proteomes" id="UP000250540"/>
    </source>
</evidence>
<proteinExistence type="predicted"/>
<reference evidence="1 2" key="1">
    <citation type="submission" date="2018-04" db="EMBL/GenBank/DDBJ databases">
        <title>Bacteriophage ZCKP1: a potential treatment for Klebsiella pneumoniae isolated from Egyptian diabetic foot patients.</title>
        <authorList>
            <person name="Taha O.A."/>
            <person name="Connerton P.L."/>
            <person name="Connerton I.F."/>
            <person name="El-Shibiny A."/>
        </authorList>
    </citation>
    <scope>NUCLEOTIDE SEQUENCE [LARGE SCALE GENOMIC DNA]</scope>
</reference>
<name>A0A2Z4QD95_9CAUD</name>
<evidence type="ECO:0000313" key="1">
    <source>
        <dbReference type="EMBL" id="AWY08242.1"/>
    </source>
</evidence>
<dbReference type="EMBL" id="MH252123">
    <property type="protein sequence ID" value="AWY08242.1"/>
    <property type="molecule type" value="Genomic_DNA"/>
</dbReference>
<dbReference type="Pfam" id="PF06019">
    <property type="entry name" value="Phage_30_8"/>
    <property type="match status" value="1"/>
</dbReference>
<organism evidence="1 2">
    <name type="scientific">Klebsiella phage ZCKP1</name>
    <dbReference type="NCBI Taxonomy" id="2201417"/>
    <lineage>
        <taxon>Viruses</taxon>
        <taxon>Duplodnaviria</taxon>
        <taxon>Heunggongvirae</taxon>
        <taxon>Uroviricota</taxon>
        <taxon>Caudoviricetes</taxon>
        <taxon>Stephanstirmvirinae</taxon>
        <taxon>Phapecoctavirus</taxon>
        <taxon>Phapecoctavirus ZCKP1</taxon>
        <taxon>Klebsiella virus ZCKP1</taxon>
    </lineage>
</organism>
<protein>
    <submittedName>
        <fullName evidence="1">Uncharacterized protein</fullName>
    </submittedName>
</protein>
<accession>A0A2Z4QD95</accession>
<dbReference type="KEGG" id="vg:54994083"/>
<dbReference type="Proteomes" id="UP000250540">
    <property type="component" value="Segment"/>
</dbReference>
<dbReference type="GeneID" id="54994083"/>
<dbReference type="InterPro" id="IPR009258">
    <property type="entry name" value="Phage_T4_Gp30.8"/>
</dbReference>
<dbReference type="RefSeq" id="YP_009803520.1">
    <property type="nucleotide sequence ID" value="NC_047994.1"/>
</dbReference>